<evidence type="ECO:0000313" key="8">
    <source>
        <dbReference type="Proteomes" id="UP000053599"/>
    </source>
</evidence>
<evidence type="ECO:0000259" key="6">
    <source>
        <dbReference type="Pfam" id="PF01284"/>
    </source>
</evidence>
<dbReference type="HOGENOM" id="CLU_079951_2_0_1"/>
<evidence type="ECO:0000256" key="1">
    <source>
        <dbReference type="ARBA" id="ARBA00004141"/>
    </source>
</evidence>
<evidence type="ECO:0000256" key="4">
    <source>
        <dbReference type="ARBA" id="ARBA00023136"/>
    </source>
</evidence>
<dbReference type="AlphaFoldDB" id="A0A0D1XF12"/>
<evidence type="ECO:0000256" key="5">
    <source>
        <dbReference type="SAM" id="Phobius"/>
    </source>
</evidence>
<evidence type="ECO:0000256" key="3">
    <source>
        <dbReference type="ARBA" id="ARBA00022989"/>
    </source>
</evidence>
<name>A0A0D1XF12_9EURO</name>
<keyword evidence="3 5" id="KW-1133">Transmembrane helix</keyword>
<reference evidence="7 8" key="1">
    <citation type="submission" date="2015-01" db="EMBL/GenBank/DDBJ databases">
        <title>The Genome Sequence of Exophiala sideris CBS121828.</title>
        <authorList>
            <consortium name="The Broad Institute Genomics Platform"/>
            <person name="Cuomo C."/>
            <person name="de Hoog S."/>
            <person name="Gorbushina A."/>
            <person name="Stielow B."/>
            <person name="Teixiera M."/>
            <person name="Abouelleil A."/>
            <person name="Chapman S.B."/>
            <person name="Priest M."/>
            <person name="Young S.K."/>
            <person name="Wortman J."/>
            <person name="Nusbaum C."/>
            <person name="Birren B."/>
        </authorList>
    </citation>
    <scope>NUCLEOTIDE SEQUENCE [LARGE SCALE GENOMIC DNA]</scope>
    <source>
        <strain evidence="7 8">CBS 121828</strain>
    </source>
</reference>
<feature type="transmembrane region" description="Helical" evidence="5">
    <location>
        <begin position="129"/>
        <end position="148"/>
    </location>
</feature>
<evidence type="ECO:0000256" key="2">
    <source>
        <dbReference type="ARBA" id="ARBA00022692"/>
    </source>
</evidence>
<dbReference type="Proteomes" id="UP000053599">
    <property type="component" value="Unassembled WGS sequence"/>
</dbReference>
<dbReference type="PANTHER" id="PTHR39608">
    <property type="entry name" value="INTEGRAL MEMBRANE PROTEIN (AFU_ORTHOLOGUE AFUA_5G08640)"/>
    <property type="match status" value="1"/>
</dbReference>
<feature type="transmembrane region" description="Helical" evidence="5">
    <location>
        <begin position="77"/>
        <end position="95"/>
    </location>
</feature>
<organism evidence="7 8">
    <name type="scientific">Exophiala sideris</name>
    <dbReference type="NCBI Taxonomy" id="1016849"/>
    <lineage>
        <taxon>Eukaryota</taxon>
        <taxon>Fungi</taxon>
        <taxon>Dikarya</taxon>
        <taxon>Ascomycota</taxon>
        <taxon>Pezizomycotina</taxon>
        <taxon>Eurotiomycetes</taxon>
        <taxon>Chaetothyriomycetidae</taxon>
        <taxon>Chaetothyriales</taxon>
        <taxon>Herpotrichiellaceae</taxon>
        <taxon>Exophiala</taxon>
    </lineage>
</organism>
<keyword evidence="2 5" id="KW-0812">Transmembrane</keyword>
<dbReference type="EMBL" id="KN846951">
    <property type="protein sequence ID" value="KIV86671.1"/>
    <property type="molecule type" value="Genomic_DNA"/>
</dbReference>
<proteinExistence type="predicted"/>
<dbReference type="GO" id="GO:0016020">
    <property type="term" value="C:membrane"/>
    <property type="evidence" value="ECO:0007669"/>
    <property type="project" value="UniProtKB-SubCell"/>
</dbReference>
<feature type="transmembrane region" description="Helical" evidence="5">
    <location>
        <begin position="45"/>
        <end position="65"/>
    </location>
</feature>
<dbReference type="InterPro" id="IPR008253">
    <property type="entry name" value="Marvel"/>
</dbReference>
<dbReference type="OrthoDB" id="4074965at2759"/>
<sequence length="167" mass="18336">MPVISRIASMALRVAELVFAAVVLGNISSYLHQYHRGSNLPLARFIYVDVIAGLSILLALLWLLPFASGFFHWPIDLLLSLAWFAAFAILINWISNHTGCGGHSLGFSGTNTGYTGNLGCGRWRAAESFSFLSAIFWLISALLGLWFIHRERSKRVRADGARADVAA</sequence>
<accession>A0A0D1XF12</accession>
<feature type="domain" description="MARVEL" evidence="6">
    <location>
        <begin position="9"/>
        <end position="143"/>
    </location>
</feature>
<feature type="transmembrane region" description="Helical" evidence="5">
    <location>
        <begin position="12"/>
        <end position="33"/>
    </location>
</feature>
<comment type="subcellular location">
    <subcellularLocation>
        <location evidence="1">Membrane</location>
        <topology evidence="1">Multi-pass membrane protein</topology>
    </subcellularLocation>
</comment>
<gene>
    <name evidence="7" type="ORF">PV11_02268</name>
</gene>
<dbReference type="Pfam" id="PF01284">
    <property type="entry name" value="MARVEL"/>
    <property type="match status" value="1"/>
</dbReference>
<protein>
    <recommendedName>
        <fullName evidence="6">MARVEL domain-containing protein</fullName>
    </recommendedName>
</protein>
<evidence type="ECO:0000313" key="7">
    <source>
        <dbReference type="EMBL" id="KIV86671.1"/>
    </source>
</evidence>
<dbReference type="PANTHER" id="PTHR39608:SF1">
    <property type="entry name" value="INTEGRAL MEMBRANE PROTEIN (AFU_ORTHOLOGUE AFUA_5G08640)"/>
    <property type="match status" value="1"/>
</dbReference>
<keyword evidence="4 5" id="KW-0472">Membrane</keyword>